<dbReference type="OMA" id="WLEKKCL"/>
<evidence type="ECO:0000256" key="6">
    <source>
        <dbReference type="ARBA" id="ARBA00023163"/>
    </source>
</evidence>
<dbReference type="Gene3D" id="2.30.30.1040">
    <property type="match status" value="1"/>
</dbReference>
<dbReference type="PROSITE" id="PS51745">
    <property type="entry name" value="PB1"/>
    <property type="match status" value="1"/>
</dbReference>
<dbReference type="InterPro" id="IPR053793">
    <property type="entry name" value="PB1-like"/>
</dbReference>
<evidence type="ECO:0000256" key="1">
    <source>
        <dbReference type="ARBA" id="ARBA00003182"/>
    </source>
</evidence>
<evidence type="ECO:0000256" key="9">
    <source>
        <dbReference type="RuleBase" id="RU004561"/>
    </source>
</evidence>
<evidence type="ECO:0000256" key="3">
    <source>
        <dbReference type="ARBA" id="ARBA00007853"/>
    </source>
</evidence>
<dbReference type="GO" id="GO:0005634">
    <property type="term" value="C:nucleus"/>
    <property type="evidence" value="ECO:0007669"/>
    <property type="project" value="UniProtKB-SubCell"/>
</dbReference>
<feature type="region of interest" description="Disordered" evidence="10">
    <location>
        <begin position="552"/>
        <end position="591"/>
    </location>
</feature>
<evidence type="ECO:0000256" key="5">
    <source>
        <dbReference type="ARBA" id="ARBA00023125"/>
    </source>
</evidence>
<dbReference type="eggNOG" id="ENOG502QPWF">
    <property type="taxonomic scope" value="Eukaryota"/>
</dbReference>
<evidence type="ECO:0000256" key="4">
    <source>
        <dbReference type="ARBA" id="ARBA00023015"/>
    </source>
</evidence>
<dbReference type="GO" id="GO:0009734">
    <property type="term" value="P:auxin-activated signaling pathway"/>
    <property type="evidence" value="ECO:0007669"/>
    <property type="project" value="UniProtKB-KW"/>
</dbReference>
<dbReference type="Proteomes" id="UP000006591">
    <property type="component" value="Chromosome 4"/>
</dbReference>
<dbReference type="InterPro" id="IPR044835">
    <property type="entry name" value="ARF_plant"/>
</dbReference>
<keyword evidence="5 9" id="KW-0238">DNA-binding</keyword>
<name>A0A0E0H799_ORYNI</name>
<protein>
    <recommendedName>
        <fullName evidence="9">Auxin response factor</fullName>
    </recommendedName>
</protein>
<dbReference type="FunFam" id="2.40.330.10:FF:000001">
    <property type="entry name" value="Auxin response factor"/>
    <property type="match status" value="1"/>
</dbReference>
<dbReference type="Pfam" id="PF02309">
    <property type="entry name" value="AUX_IAA"/>
    <property type="match status" value="1"/>
</dbReference>
<evidence type="ECO:0000256" key="10">
    <source>
        <dbReference type="SAM" id="MobiDB-lite"/>
    </source>
</evidence>
<dbReference type="PANTHER" id="PTHR31384">
    <property type="entry name" value="AUXIN RESPONSE FACTOR 4-RELATED"/>
    <property type="match status" value="1"/>
</dbReference>
<evidence type="ECO:0000259" key="12">
    <source>
        <dbReference type="PROSITE" id="PS51745"/>
    </source>
</evidence>
<keyword evidence="14" id="KW-1185">Reference proteome</keyword>
<dbReference type="CDD" id="cd10017">
    <property type="entry name" value="B3_DNA"/>
    <property type="match status" value="1"/>
</dbReference>
<feature type="domain" description="TF-B3" evidence="11">
    <location>
        <begin position="161"/>
        <end position="263"/>
    </location>
</feature>
<dbReference type="PROSITE" id="PS50863">
    <property type="entry name" value="B3"/>
    <property type="match status" value="1"/>
</dbReference>
<dbReference type="FunFam" id="3.10.20.90:FF:000047">
    <property type="entry name" value="Auxin response factor"/>
    <property type="match status" value="1"/>
</dbReference>
<dbReference type="AlphaFoldDB" id="A0A0E0H799"/>
<proteinExistence type="inferred from homology"/>
<evidence type="ECO:0000256" key="7">
    <source>
        <dbReference type="ARBA" id="ARBA00023242"/>
    </source>
</evidence>
<dbReference type="InterPro" id="IPR015300">
    <property type="entry name" value="DNA-bd_pseudobarrel_sf"/>
</dbReference>
<feature type="compositionally biased region" description="Pro residues" evidence="10">
    <location>
        <begin position="33"/>
        <end position="43"/>
    </location>
</feature>
<accession>A0A0E0H799</accession>
<dbReference type="FunFam" id="2.30.30.1040:FF:000001">
    <property type="entry name" value="Auxin response factor"/>
    <property type="match status" value="1"/>
</dbReference>
<dbReference type="SUPFAM" id="SSF54277">
    <property type="entry name" value="CAD &amp; PB1 domains"/>
    <property type="match status" value="1"/>
</dbReference>
<dbReference type="STRING" id="4536.A0A0E0H799"/>
<sequence>MVAISELGLRVCASLVWSEEEEMSSSSAASIGPPQPPPPPAPPEEGGWLEKKCLNSELWHACAGPLVCLPTVGTRVVYFPQGHSEQVAASTNKEVEGHIPNYPNLPAQLICQLHDVTMHADVETDEVYAQMTLQPLNPQEQNDAYLPAEMGIMSKQPTNYFCKTLTASDTSTHGGFSVPRRAAERVFPPLDFTQQPPAQELIARDIHDIEWKFRHIFRGQPKRHLLTTGWSVFVSAKRLVAGDSVLFIWNEKNQLLLGIRRASRPQTVMPSSVLSSDSMHIGLLAAAAHAAATNSRFTIFYNPRASPSEFVIPLSKYIKAVFHTRISVGMRFRMLFETEESSVRRYMGTITEVSDADPVRWPSSYWRSVKVGWDESTAGERPPRVSLWEIEPLTTFPMYPSLFPLRVKHPWYSGVASLHDDSNALMWLRGVAGEGGFQSLNFQSPGIGSWGQQRLHPSLLSSDHDQYQAVVAAAAASQSGGYLKQQFLHLQQPMQSPQEHCNLNPLLQQQILQQASQQQIINPDAQNIQTMLSPSAIQQQLQQLQQMQQVQNDQKQKIQPDQSYQVPTSAVLPSPTSLPSHLREKFGFSDPNANSSSFITSSSSDNMLDSSFLQGSSKAVDLSRFNQPVASEQQQQQAWKQKFMGSQSVSFGGSVLHNSPTSKDGSVENKIGRDVQNQSLFSPQVDSSSLLYNMVPNLTSNVSDGNLSTIPSGSTYLQNAMYGCLDDSSGLLQNTGENDPATRTFVKVYKSGSVGRSLDITRFSNYAELREELGQMFGIKGQLDDPDRSGWQLVFVDRENDVLLLGDDPWESFVNSVWYIKILSPEDVHKMGKQGNDPRYLS</sequence>
<dbReference type="SUPFAM" id="SSF101936">
    <property type="entry name" value="DNA-binding pseudobarrel domain"/>
    <property type="match status" value="1"/>
</dbReference>
<feature type="region of interest" description="Disordered" evidence="10">
    <location>
        <begin position="23"/>
        <end position="46"/>
    </location>
</feature>
<dbReference type="InterPro" id="IPR033389">
    <property type="entry name" value="AUX/IAA_dom"/>
</dbReference>
<reference evidence="13" key="1">
    <citation type="submission" date="2015-04" db="UniProtKB">
        <authorList>
            <consortium name="EnsemblPlants"/>
        </authorList>
    </citation>
    <scope>IDENTIFICATION</scope>
    <source>
        <strain evidence="13">SL10</strain>
    </source>
</reference>
<keyword evidence="7 9" id="KW-0539">Nucleus</keyword>
<dbReference type="GO" id="GO:0003677">
    <property type="term" value="F:DNA binding"/>
    <property type="evidence" value="ECO:0007669"/>
    <property type="project" value="UniProtKB-KW"/>
</dbReference>
<comment type="function">
    <text evidence="1 9">Auxin response factors (ARFs) are transcriptional factors that bind specifically to the DNA sequence 5'-TGTCTC-3' found in the auxin-responsive promoter elements (AuxREs).</text>
</comment>
<dbReference type="Gene3D" id="2.40.330.10">
    <property type="entry name" value="DNA-binding pseudobarrel domain"/>
    <property type="match status" value="1"/>
</dbReference>
<dbReference type="InterPro" id="IPR003340">
    <property type="entry name" value="B3_DNA-bd"/>
</dbReference>
<comment type="similarity">
    <text evidence="3 9">Belongs to the ARF family.</text>
</comment>
<comment type="subcellular location">
    <subcellularLocation>
        <location evidence="2 9">Nucleus</location>
    </subcellularLocation>
</comment>
<dbReference type="Gene3D" id="3.10.20.90">
    <property type="entry name" value="Phosphatidylinositol 3-kinase Catalytic Subunit, Chain A, domain 1"/>
    <property type="match status" value="1"/>
</dbReference>
<dbReference type="Pfam" id="PF02362">
    <property type="entry name" value="B3"/>
    <property type="match status" value="1"/>
</dbReference>
<dbReference type="Pfam" id="PF06507">
    <property type="entry name" value="ARF_AD"/>
    <property type="match status" value="1"/>
</dbReference>
<dbReference type="SMART" id="SM01019">
    <property type="entry name" value="B3"/>
    <property type="match status" value="1"/>
</dbReference>
<dbReference type="InterPro" id="IPR010525">
    <property type="entry name" value="ARF_dom"/>
</dbReference>
<dbReference type="Gramene" id="ONIVA04G27670.1">
    <property type="protein sequence ID" value="ONIVA04G27670.1"/>
    <property type="gene ID" value="ONIVA04G27670"/>
</dbReference>
<dbReference type="EnsemblPlants" id="ONIVA04G27670.1">
    <property type="protein sequence ID" value="ONIVA04G27670.1"/>
    <property type="gene ID" value="ONIVA04G27670"/>
</dbReference>
<feature type="domain" description="PB1" evidence="12">
    <location>
        <begin position="743"/>
        <end position="827"/>
    </location>
</feature>
<dbReference type="GO" id="GO:0006355">
    <property type="term" value="P:regulation of DNA-templated transcription"/>
    <property type="evidence" value="ECO:0007669"/>
    <property type="project" value="InterPro"/>
</dbReference>
<comment type="subunit">
    <text evidence="9">Homodimers and heterodimers.</text>
</comment>
<evidence type="ECO:0000313" key="14">
    <source>
        <dbReference type="Proteomes" id="UP000006591"/>
    </source>
</evidence>
<organism evidence="13">
    <name type="scientific">Oryza nivara</name>
    <name type="common">Indian wild rice</name>
    <name type="synonym">Oryza sativa f. spontanea</name>
    <dbReference type="NCBI Taxonomy" id="4536"/>
    <lineage>
        <taxon>Eukaryota</taxon>
        <taxon>Viridiplantae</taxon>
        <taxon>Streptophyta</taxon>
        <taxon>Embryophyta</taxon>
        <taxon>Tracheophyta</taxon>
        <taxon>Spermatophyta</taxon>
        <taxon>Magnoliopsida</taxon>
        <taxon>Liliopsida</taxon>
        <taxon>Poales</taxon>
        <taxon>Poaceae</taxon>
        <taxon>BOP clade</taxon>
        <taxon>Oryzoideae</taxon>
        <taxon>Oryzeae</taxon>
        <taxon>Oryzinae</taxon>
        <taxon>Oryza</taxon>
    </lineage>
</organism>
<reference evidence="13" key="2">
    <citation type="submission" date="2018-04" db="EMBL/GenBank/DDBJ databases">
        <title>OnivRS2 (Oryza nivara Reference Sequence Version 2).</title>
        <authorList>
            <person name="Zhang J."/>
            <person name="Kudrna D."/>
            <person name="Lee S."/>
            <person name="Talag J."/>
            <person name="Rajasekar S."/>
            <person name="Welchert J."/>
            <person name="Hsing Y.-I."/>
            <person name="Wing R.A."/>
        </authorList>
    </citation>
    <scope>NUCLEOTIDE SEQUENCE [LARGE SCALE GENOMIC DNA]</scope>
    <source>
        <strain evidence="13">SL10</strain>
    </source>
</reference>
<keyword evidence="8 9" id="KW-0927">Auxin signaling pathway</keyword>
<keyword evidence="6 9" id="KW-0804">Transcription</keyword>
<keyword evidence="4 9" id="KW-0805">Transcription regulation</keyword>
<evidence type="ECO:0000256" key="2">
    <source>
        <dbReference type="ARBA" id="ARBA00004123"/>
    </source>
</evidence>
<evidence type="ECO:0000313" key="13">
    <source>
        <dbReference type="EnsemblPlants" id="ONIVA04G27670.1"/>
    </source>
</evidence>
<evidence type="ECO:0000259" key="11">
    <source>
        <dbReference type="PROSITE" id="PS50863"/>
    </source>
</evidence>
<dbReference type="HOGENOM" id="CLU_002626_4_4_1"/>
<evidence type="ECO:0000256" key="8">
    <source>
        <dbReference type="ARBA" id="ARBA00023294"/>
    </source>
</evidence>
<dbReference type="PANTHER" id="PTHR31384:SF185">
    <property type="entry name" value="AUXIN RESPONSE FACTOR 12"/>
    <property type="match status" value="1"/>
</dbReference>